<sequence length="313" mass="34218">MRKMIIDTDTGSDDAVALALGLLASEVDILGITTVSGNCNVDQATLNALMTVEVCQKETPVFKGCRLPLLREVPVDAVDVHGKDGMGDLELIHPTRLPETTHGVDFIIETVKKYPGEVEIAIIGPATNIALAIMKEPVIMRQVKHYYIMGTGGFGLGNASTMAEFNVYADAESYVPLLRSSVPKTIIGFDICIENALLEKEIETLRSKNPLGKFLMDANETLRQYNIKRTGEAIIDLPDAVALAVALWPEEIVTNSKQVYATVTYKEEQTYGLVIMNDPNDALAVIQTYPATNAEVITQIDTALFKEKMLTLI</sequence>
<reference evidence="4 5" key="1">
    <citation type="submission" date="2017-05" db="EMBL/GenBank/DDBJ databases">
        <title>Vagococcus spp. assemblies.</title>
        <authorList>
            <person name="Gulvik C.A."/>
        </authorList>
    </citation>
    <scope>NUCLEOTIDE SEQUENCE [LARGE SCALE GENOMIC DNA]</scope>
    <source>
        <strain evidence="4 5">SS1714</strain>
    </source>
</reference>
<keyword evidence="5" id="KW-1185">Reference proteome</keyword>
<dbReference type="PANTHER" id="PTHR46190:SF1">
    <property type="entry name" value="SI:CH211-201H21.5"/>
    <property type="match status" value="1"/>
</dbReference>
<dbReference type="Gene3D" id="3.90.245.10">
    <property type="entry name" value="Ribonucleoside hydrolase-like"/>
    <property type="match status" value="1"/>
</dbReference>
<comment type="caution">
    <text evidence="4">The sequence shown here is derived from an EMBL/GenBank/DDBJ whole genome shotgun (WGS) entry which is preliminary data.</text>
</comment>
<dbReference type="RefSeq" id="WP_126795694.1">
    <property type="nucleotide sequence ID" value="NZ_CP060720.1"/>
</dbReference>
<evidence type="ECO:0000259" key="3">
    <source>
        <dbReference type="Pfam" id="PF01156"/>
    </source>
</evidence>
<dbReference type="GeneID" id="95579447"/>
<dbReference type="InterPro" id="IPR036452">
    <property type="entry name" value="Ribo_hydro-like"/>
</dbReference>
<dbReference type="OrthoDB" id="9797882at2"/>
<dbReference type="PANTHER" id="PTHR46190">
    <property type="entry name" value="SI:CH211-201H21.5-RELATED"/>
    <property type="match status" value="1"/>
</dbReference>
<dbReference type="Pfam" id="PF01156">
    <property type="entry name" value="IU_nuc_hydro"/>
    <property type="match status" value="1"/>
</dbReference>
<keyword evidence="1" id="KW-0378">Hydrolase</keyword>
<accession>A0A430ATH0</accession>
<dbReference type="InterPro" id="IPR015910">
    <property type="entry name" value="I/U_nuclsd_hydro_CS"/>
</dbReference>
<evidence type="ECO:0000313" key="4">
    <source>
        <dbReference type="EMBL" id="RSU11350.1"/>
    </source>
</evidence>
<evidence type="ECO:0000313" key="5">
    <source>
        <dbReference type="Proteomes" id="UP000288028"/>
    </source>
</evidence>
<name>A0A430ATH0_9ENTE</name>
<dbReference type="AlphaFoldDB" id="A0A430ATH0"/>
<dbReference type="GO" id="GO:0016799">
    <property type="term" value="F:hydrolase activity, hydrolyzing N-glycosyl compounds"/>
    <property type="evidence" value="ECO:0007669"/>
    <property type="project" value="InterPro"/>
</dbReference>
<organism evidence="4 5">
    <name type="scientific">Vagococcus carniphilus</name>
    <dbReference type="NCBI Taxonomy" id="218144"/>
    <lineage>
        <taxon>Bacteria</taxon>
        <taxon>Bacillati</taxon>
        <taxon>Bacillota</taxon>
        <taxon>Bacilli</taxon>
        <taxon>Lactobacillales</taxon>
        <taxon>Enterococcaceae</taxon>
        <taxon>Vagococcus</taxon>
    </lineage>
</organism>
<keyword evidence="2" id="KW-0326">Glycosidase</keyword>
<dbReference type="InterPro" id="IPR001910">
    <property type="entry name" value="Inosine/uridine_hydrolase_dom"/>
</dbReference>
<dbReference type="Proteomes" id="UP000288028">
    <property type="component" value="Unassembled WGS sequence"/>
</dbReference>
<evidence type="ECO:0000256" key="1">
    <source>
        <dbReference type="ARBA" id="ARBA00022801"/>
    </source>
</evidence>
<gene>
    <name evidence="4" type="ORF">CBF28_12270</name>
</gene>
<protein>
    <recommendedName>
        <fullName evidence="3">Inosine/uridine-preferring nucleoside hydrolase domain-containing protein</fullName>
    </recommendedName>
</protein>
<feature type="domain" description="Inosine/uridine-preferring nucleoside hydrolase" evidence="3">
    <location>
        <begin position="4"/>
        <end position="307"/>
    </location>
</feature>
<dbReference type="PROSITE" id="PS01247">
    <property type="entry name" value="IUNH"/>
    <property type="match status" value="1"/>
</dbReference>
<dbReference type="EMBL" id="NGKB01000014">
    <property type="protein sequence ID" value="RSU11350.1"/>
    <property type="molecule type" value="Genomic_DNA"/>
</dbReference>
<proteinExistence type="predicted"/>
<dbReference type="SUPFAM" id="SSF53590">
    <property type="entry name" value="Nucleoside hydrolase"/>
    <property type="match status" value="1"/>
</dbReference>
<evidence type="ECO:0000256" key="2">
    <source>
        <dbReference type="ARBA" id="ARBA00023295"/>
    </source>
</evidence>
<dbReference type="InterPro" id="IPR052775">
    <property type="entry name" value="IUN_hydrolase"/>
</dbReference>